<keyword evidence="4" id="KW-1185">Reference proteome</keyword>
<dbReference type="InterPro" id="IPR006583">
    <property type="entry name" value="PAN-3_domain"/>
</dbReference>
<evidence type="ECO:0000259" key="2">
    <source>
        <dbReference type="SMART" id="SM00605"/>
    </source>
</evidence>
<dbReference type="PANTHER" id="PTHR47629">
    <property type="entry name" value="C-TYPE LECTIN-RELATED"/>
    <property type="match status" value="1"/>
</dbReference>
<keyword evidence="1" id="KW-0732">Signal</keyword>
<dbReference type="SMART" id="SM00605">
    <property type="entry name" value="CW"/>
    <property type="match status" value="1"/>
</dbReference>
<reference evidence="4" key="1">
    <citation type="submission" date="2010-08" db="EMBL/GenBank/DDBJ databases">
        <authorList>
            <consortium name="Caenorhabditis japonica Sequencing Consortium"/>
            <person name="Wilson R.K."/>
        </authorList>
    </citation>
    <scope>NUCLEOTIDE SEQUENCE [LARGE SCALE GENOMIC DNA]</scope>
    <source>
        <strain evidence="4">DF5081</strain>
    </source>
</reference>
<sequence>MYQPELFLFFITTLFLIVFGQSTTSMIVIWGEPSNYSNFQLYNATSWDDCVMYCYEDDTCVGAYSEQFDYSDQYMTNYGGIFWDPNQPDGNSTGSWQNCLMIWLRQEWQYNSTYWETNPNGAADDAICNVGYFTSYSIRGVVCGKLPDVDV</sequence>
<dbReference type="EnsemblMetazoa" id="CJA00942.1">
    <property type="protein sequence ID" value="CJA00942.1"/>
    <property type="gene ID" value="WBGene00120146"/>
</dbReference>
<accession>A0A8R1HJD9</accession>
<evidence type="ECO:0000313" key="3">
    <source>
        <dbReference type="EnsemblMetazoa" id="CJA00942.1"/>
    </source>
</evidence>
<reference evidence="3" key="2">
    <citation type="submission" date="2022-06" db="UniProtKB">
        <authorList>
            <consortium name="EnsemblMetazoa"/>
        </authorList>
    </citation>
    <scope>IDENTIFICATION</scope>
    <source>
        <strain evidence="3">DF5081</strain>
    </source>
</reference>
<dbReference type="Pfam" id="PF08277">
    <property type="entry name" value="PAN_3"/>
    <property type="match status" value="1"/>
</dbReference>
<protein>
    <submittedName>
        <fullName evidence="3">CW domain-containing protein</fullName>
    </submittedName>
</protein>
<dbReference type="AlphaFoldDB" id="A0A8R1HJD9"/>
<organism evidence="3 4">
    <name type="scientific">Caenorhabditis japonica</name>
    <dbReference type="NCBI Taxonomy" id="281687"/>
    <lineage>
        <taxon>Eukaryota</taxon>
        <taxon>Metazoa</taxon>
        <taxon>Ecdysozoa</taxon>
        <taxon>Nematoda</taxon>
        <taxon>Chromadorea</taxon>
        <taxon>Rhabditida</taxon>
        <taxon>Rhabditina</taxon>
        <taxon>Rhabditomorpha</taxon>
        <taxon>Rhabditoidea</taxon>
        <taxon>Rhabditidae</taxon>
        <taxon>Peloderinae</taxon>
        <taxon>Caenorhabditis</taxon>
    </lineage>
</organism>
<feature type="domain" description="PAN-3" evidence="2">
    <location>
        <begin position="7"/>
        <end position="117"/>
    </location>
</feature>
<feature type="chain" id="PRO_5035767067" evidence="1">
    <location>
        <begin position="21"/>
        <end position="151"/>
    </location>
</feature>
<proteinExistence type="predicted"/>
<dbReference type="Proteomes" id="UP000005237">
    <property type="component" value="Unassembled WGS sequence"/>
</dbReference>
<evidence type="ECO:0000256" key="1">
    <source>
        <dbReference type="SAM" id="SignalP"/>
    </source>
</evidence>
<evidence type="ECO:0000313" key="4">
    <source>
        <dbReference type="Proteomes" id="UP000005237"/>
    </source>
</evidence>
<feature type="signal peptide" evidence="1">
    <location>
        <begin position="1"/>
        <end position="20"/>
    </location>
</feature>
<name>A0A8R1HJD9_CAEJA</name>